<organism evidence="1 2">
    <name type="scientific">Gonium pectorale</name>
    <name type="common">Green alga</name>
    <dbReference type="NCBI Taxonomy" id="33097"/>
    <lineage>
        <taxon>Eukaryota</taxon>
        <taxon>Viridiplantae</taxon>
        <taxon>Chlorophyta</taxon>
        <taxon>core chlorophytes</taxon>
        <taxon>Chlorophyceae</taxon>
        <taxon>CS clade</taxon>
        <taxon>Chlamydomonadales</taxon>
        <taxon>Volvocaceae</taxon>
        <taxon>Gonium</taxon>
    </lineage>
</organism>
<accession>A0A150G1I7</accession>
<protein>
    <submittedName>
        <fullName evidence="1">Uncharacterized protein</fullName>
    </submittedName>
</protein>
<comment type="caution">
    <text evidence="1">The sequence shown here is derived from an EMBL/GenBank/DDBJ whole genome shotgun (WGS) entry which is preliminary data.</text>
</comment>
<evidence type="ECO:0000313" key="1">
    <source>
        <dbReference type="EMBL" id="KXZ43345.1"/>
    </source>
</evidence>
<proteinExistence type="predicted"/>
<keyword evidence="2" id="KW-1185">Reference proteome</keyword>
<name>A0A150G1I7_GONPE</name>
<dbReference type="Proteomes" id="UP000075714">
    <property type="component" value="Unassembled WGS sequence"/>
</dbReference>
<evidence type="ECO:0000313" key="2">
    <source>
        <dbReference type="Proteomes" id="UP000075714"/>
    </source>
</evidence>
<reference evidence="2" key="1">
    <citation type="journal article" date="2016" name="Nat. Commun.">
        <title>The Gonium pectorale genome demonstrates co-option of cell cycle regulation during the evolution of multicellularity.</title>
        <authorList>
            <person name="Hanschen E.R."/>
            <person name="Marriage T.N."/>
            <person name="Ferris P.J."/>
            <person name="Hamaji T."/>
            <person name="Toyoda A."/>
            <person name="Fujiyama A."/>
            <person name="Neme R."/>
            <person name="Noguchi H."/>
            <person name="Minakuchi Y."/>
            <person name="Suzuki M."/>
            <person name="Kawai-Toyooka H."/>
            <person name="Smith D.R."/>
            <person name="Sparks H."/>
            <person name="Anderson J."/>
            <person name="Bakaric R."/>
            <person name="Luria V."/>
            <person name="Karger A."/>
            <person name="Kirschner M.W."/>
            <person name="Durand P.M."/>
            <person name="Michod R.E."/>
            <person name="Nozaki H."/>
            <person name="Olson B.J."/>
        </authorList>
    </citation>
    <scope>NUCLEOTIDE SEQUENCE [LARGE SCALE GENOMIC DNA]</scope>
    <source>
        <strain evidence="2">NIES-2863</strain>
    </source>
</reference>
<gene>
    <name evidence="1" type="ORF">GPECTOR_94g667</name>
</gene>
<sequence>MSDFTTLGSYLSAATAATLANDAAIRRTYQRLELAPDGIGPRRVSPEGDVEKWATYLERLLEARGCDWIESKGYSEELLAWFLFNLMALKSVLSAARPRM</sequence>
<dbReference type="EMBL" id="LSYV01000095">
    <property type="protein sequence ID" value="KXZ43345.1"/>
    <property type="molecule type" value="Genomic_DNA"/>
</dbReference>
<dbReference type="AlphaFoldDB" id="A0A150G1I7"/>